<reference evidence="11 12" key="1">
    <citation type="submission" date="2020-08" db="EMBL/GenBank/DDBJ databases">
        <authorList>
            <person name="Xu S."/>
            <person name="Li A."/>
        </authorList>
    </citation>
    <scope>NUCLEOTIDE SEQUENCE [LARGE SCALE GENOMIC DNA]</scope>
    <source>
        <strain evidence="11 12">119BY6-57</strain>
    </source>
</reference>
<keyword evidence="2" id="KW-1003">Cell membrane</keyword>
<dbReference type="InterPro" id="IPR040423">
    <property type="entry name" value="PEA_transferase"/>
</dbReference>
<dbReference type="InterPro" id="IPR012549">
    <property type="entry name" value="EptA-like_N"/>
</dbReference>
<dbReference type="NCBIfam" id="NF028537">
    <property type="entry name" value="P_eth_NH2_trans"/>
    <property type="match status" value="1"/>
</dbReference>
<dbReference type="InterPro" id="IPR017850">
    <property type="entry name" value="Alkaline_phosphatase_core_sf"/>
</dbReference>
<dbReference type="GO" id="GO:0005886">
    <property type="term" value="C:plasma membrane"/>
    <property type="evidence" value="ECO:0007669"/>
    <property type="project" value="UniProtKB-SubCell"/>
</dbReference>
<dbReference type="EMBL" id="JACHTF010000002">
    <property type="protein sequence ID" value="MBB1059250.1"/>
    <property type="molecule type" value="Genomic_DNA"/>
</dbReference>
<proteinExistence type="predicted"/>
<evidence type="ECO:0000256" key="1">
    <source>
        <dbReference type="ARBA" id="ARBA00004429"/>
    </source>
</evidence>
<evidence type="ECO:0000256" key="6">
    <source>
        <dbReference type="ARBA" id="ARBA00022989"/>
    </source>
</evidence>
<dbReference type="GO" id="GO:0009244">
    <property type="term" value="P:lipopolysaccharide core region biosynthetic process"/>
    <property type="evidence" value="ECO:0007669"/>
    <property type="project" value="TreeGrafter"/>
</dbReference>
<evidence type="ECO:0000256" key="3">
    <source>
        <dbReference type="ARBA" id="ARBA00022519"/>
    </source>
</evidence>
<comment type="caution">
    <text evidence="11">The sequence shown here is derived from an EMBL/GenBank/DDBJ whole genome shotgun (WGS) entry which is preliminary data.</text>
</comment>
<dbReference type="PANTHER" id="PTHR30443:SF0">
    <property type="entry name" value="PHOSPHOETHANOLAMINE TRANSFERASE EPTA"/>
    <property type="match status" value="1"/>
</dbReference>
<evidence type="ECO:0000259" key="10">
    <source>
        <dbReference type="Pfam" id="PF08019"/>
    </source>
</evidence>
<keyword evidence="7 8" id="KW-0472">Membrane</keyword>
<comment type="subcellular location">
    <subcellularLocation>
        <location evidence="1">Cell inner membrane</location>
        <topology evidence="1">Multi-pass membrane protein</topology>
    </subcellularLocation>
</comment>
<evidence type="ECO:0000256" key="2">
    <source>
        <dbReference type="ARBA" id="ARBA00022475"/>
    </source>
</evidence>
<evidence type="ECO:0000256" key="7">
    <source>
        <dbReference type="ARBA" id="ARBA00023136"/>
    </source>
</evidence>
<dbReference type="InterPro" id="IPR058130">
    <property type="entry name" value="PEA_transf_C"/>
</dbReference>
<feature type="transmembrane region" description="Helical" evidence="8">
    <location>
        <begin position="131"/>
        <end position="153"/>
    </location>
</feature>
<dbReference type="SUPFAM" id="SSF53649">
    <property type="entry name" value="Alkaline phosphatase-like"/>
    <property type="match status" value="1"/>
</dbReference>
<feature type="domain" description="Phosphoethanolamine transferase N-terminal" evidence="10">
    <location>
        <begin position="70"/>
        <end position="217"/>
    </location>
</feature>
<dbReference type="AlphaFoldDB" id="A0A7W3Y4S7"/>
<dbReference type="CDD" id="cd16017">
    <property type="entry name" value="LptA"/>
    <property type="match status" value="1"/>
</dbReference>
<keyword evidence="4 11" id="KW-0808">Transferase</keyword>
<dbReference type="Proteomes" id="UP000523196">
    <property type="component" value="Unassembled WGS sequence"/>
</dbReference>
<evidence type="ECO:0000256" key="4">
    <source>
        <dbReference type="ARBA" id="ARBA00022679"/>
    </source>
</evidence>
<dbReference type="Pfam" id="PF08019">
    <property type="entry name" value="EptA_B_N"/>
    <property type="match status" value="1"/>
</dbReference>
<name>A0A7W3Y4S7_9GAMM</name>
<dbReference type="InterPro" id="IPR000917">
    <property type="entry name" value="Sulfatase_N"/>
</dbReference>
<dbReference type="GO" id="GO:0016776">
    <property type="term" value="F:phosphotransferase activity, phosphate group as acceptor"/>
    <property type="evidence" value="ECO:0007669"/>
    <property type="project" value="TreeGrafter"/>
</dbReference>
<evidence type="ECO:0000259" key="9">
    <source>
        <dbReference type="Pfam" id="PF00884"/>
    </source>
</evidence>
<keyword evidence="12" id="KW-1185">Reference proteome</keyword>
<feature type="domain" description="Sulfatase N-terminal" evidence="9">
    <location>
        <begin position="249"/>
        <end position="535"/>
    </location>
</feature>
<evidence type="ECO:0000313" key="11">
    <source>
        <dbReference type="EMBL" id="MBB1059250.1"/>
    </source>
</evidence>
<feature type="transmembrane region" description="Helical" evidence="8">
    <location>
        <begin position="165"/>
        <end position="187"/>
    </location>
</feature>
<keyword evidence="6 8" id="KW-1133">Transmembrane helix</keyword>
<keyword evidence="5 8" id="KW-0812">Transmembrane</keyword>
<sequence length="571" mass="62444">MADGMMEARRPRWLPWTGRRPELSSEGLALLASAYFAVTANGAFWRAASAAGDLSGPTGWLTAASLFVAIFAVHAALLCLLLTRWTAKPVLTMLLLTTAAASYFASAYAVHLDPGMVRNVLGTDSRESAELLTPALIGMMLAYGLLPAALLWTVRIRRTSWWRALIQRVLTVVALTALAVVALLVAFQDVSSLMRNHKPLRYLIAPGNYLSSLGRVLLGDMGEPKGPRQVVAADARLAGHTPTTKPHLLVIVIGETVRAQNWGLNGYARQTTPQLAKRDVINFRDVTACGSNTEVSVPCMFSVIGRRGYDRSLIRQSESLLHVLERAGIKTLWRDNQTGCKGVCDGLAFESYRQLRNNPLCDDRTCRDVIMLEGLHEAIDTNPGDVVVVLHQLGNHGPSYFRRYPPALRVYRPDCTSPDLGACTQQEIVNAYDNAILATDDFLARTVDLLAQDANHDTALVYVSDHGESLGERNLYLHGLPYALAPETQVKVPMVMWLSPGMAADRGVDARCLKQQATQPVSHDYLFHSVLGLLQVSTREYDPAFDIFAPCTVRTAAAQIVNDDFNAVAAP</sequence>
<evidence type="ECO:0000256" key="5">
    <source>
        <dbReference type="ARBA" id="ARBA00022692"/>
    </source>
</evidence>
<feature type="transmembrane region" description="Helical" evidence="8">
    <location>
        <begin position="90"/>
        <end position="111"/>
    </location>
</feature>
<organism evidence="11 12">
    <name type="scientific">Marilutibacter spongiae</name>
    <dbReference type="NCBI Taxonomy" id="2025720"/>
    <lineage>
        <taxon>Bacteria</taxon>
        <taxon>Pseudomonadati</taxon>
        <taxon>Pseudomonadota</taxon>
        <taxon>Gammaproteobacteria</taxon>
        <taxon>Lysobacterales</taxon>
        <taxon>Lysobacteraceae</taxon>
        <taxon>Marilutibacter</taxon>
    </lineage>
</organism>
<evidence type="ECO:0000313" key="12">
    <source>
        <dbReference type="Proteomes" id="UP000523196"/>
    </source>
</evidence>
<accession>A0A7W3Y4S7</accession>
<feature type="transmembrane region" description="Helical" evidence="8">
    <location>
        <begin position="60"/>
        <end position="83"/>
    </location>
</feature>
<evidence type="ECO:0000256" key="8">
    <source>
        <dbReference type="SAM" id="Phobius"/>
    </source>
</evidence>
<dbReference type="RefSeq" id="WP_182684914.1">
    <property type="nucleotide sequence ID" value="NZ_JACHTF010000002.1"/>
</dbReference>
<gene>
    <name evidence="11" type="ORF">H4F98_01540</name>
</gene>
<dbReference type="Gene3D" id="3.40.720.10">
    <property type="entry name" value="Alkaline Phosphatase, subunit A"/>
    <property type="match status" value="1"/>
</dbReference>
<dbReference type="Pfam" id="PF00884">
    <property type="entry name" value="Sulfatase"/>
    <property type="match status" value="1"/>
</dbReference>
<keyword evidence="3" id="KW-0997">Cell inner membrane</keyword>
<protein>
    <submittedName>
        <fullName evidence="11">Phosphoethanolamine--lipid A transferase</fullName>
    </submittedName>
</protein>
<dbReference type="PANTHER" id="PTHR30443">
    <property type="entry name" value="INNER MEMBRANE PROTEIN"/>
    <property type="match status" value="1"/>
</dbReference>